<evidence type="ECO:0000313" key="4">
    <source>
        <dbReference type="EMBL" id="GED98774.1"/>
    </source>
</evidence>
<keyword evidence="6" id="KW-1185">Reference proteome</keyword>
<dbReference type="EMBL" id="BJOU01000004">
    <property type="protein sequence ID" value="GED98627.1"/>
    <property type="molecule type" value="Genomic_DNA"/>
</dbReference>
<feature type="domain" description="Alpha/beta hydrolase" evidence="1">
    <location>
        <begin position="8"/>
        <end position="425"/>
    </location>
</feature>
<evidence type="ECO:0000313" key="6">
    <source>
        <dbReference type="Proteomes" id="UP000444980"/>
    </source>
</evidence>
<sequence>MDFVELTGGAGHSLMSATPGPDLAAHGYTETEYAATGVVSGLTRDGEAPPAEFTTRVLVRRPSTPESFSGTLVVEWLNVSSGADAAPEYTYVAEELVRAGHAWAGVSAQYTGVEGGTGSVEVDAGPSGLAAKDPQRYAQMKHPGDAYCYDLFAAVAAALRGPGGPLGGLIVDRILAVGESQSAMALTTYVSAFAPVHKVFDGYLVHSRAVAGLPLGDIGGPADISVAFSGDPTSIPDVGAPVLVVQTETDLLTNFRYYLARQSDSDSLRVWEVAGAAHADLAQIGPFEEFLGCPDPVNRSQQRFVLRAALRHLDRWARGGDPPPSAEPLQLNGSDDPAFVPDEVGNVRGGVRTPCVEVPTQVLSGIVPEPVSRICLLFGSTHPIPDEVLAQRYRSSSDYLRSYADATDAAIAAGFIVPEDRDEVLGEATPDLVVEATETVKDA</sequence>
<proteinExistence type="predicted"/>
<dbReference type="Proteomes" id="UP000444980">
    <property type="component" value="Unassembled WGS sequence"/>
</dbReference>
<dbReference type="RefSeq" id="WP_161928045.1">
    <property type="nucleotide sequence ID" value="NZ_BJOU01000003.1"/>
</dbReference>
<comment type="caution">
    <text evidence="4">The sequence shown here is derived from an EMBL/GenBank/DDBJ whole genome shotgun (WGS) entry which is preliminary data.</text>
</comment>
<dbReference type="Pfam" id="PF20091">
    <property type="entry name" value="Abhydrolase_10"/>
    <property type="match status" value="1"/>
</dbReference>
<dbReference type="AlphaFoldDB" id="A0A7I9V016"/>
<protein>
    <recommendedName>
        <fullName evidence="1">Alpha/beta hydrolase domain-containing protein</fullName>
    </recommendedName>
</protein>
<reference evidence="6" key="1">
    <citation type="submission" date="2019-06" db="EMBL/GenBank/DDBJ databases">
        <title>Gordonia isolated from sludge of a wastewater treatment plant.</title>
        <authorList>
            <person name="Tamura T."/>
            <person name="Aoyama K."/>
            <person name="Kang Y."/>
            <person name="Saito S."/>
            <person name="Akiyama N."/>
            <person name="Yazawa K."/>
            <person name="Gonoi T."/>
            <person name="Mikami Y."/>
        </authorList>
    </citation>
    <scope>NUCLEOTIDE SEQUENCE [LARGE SCALE GENOMIC DNA]</scope>
    <source>
        <strain evidence="6">NBRC 107697</strain>
    </source>
</reference>
<dbReference type="EMBL" id="BJOU01000009">
    <property type="protein sequence ID" value="GED98774.1"/>
    <property type="molecule type" value="Genomic_DNA"/>
</dbReference>
<evidence type="ECO:0000313" key="2">
    <source>
        <dbReference type="EMBL" id="GED98618.1"/>
    </source>
</evidence>
<evidence type="ECO:0000313" key="3">
    <source>
        <dbReference type="EMBL" id="GED98627.1"/>
    </source>
</evidence>
<organism evidence="4 6">
    <name type="scientific">Gordonia crocea</name>
    <dbReference type="NCBI Taxonomy" id="589162"/>
    <lineage>
        <taxon>Bacteria</taxon>
        <taxon>Bacillati</taxon>
        <taxon>Actinomycetota</taxon>
        <taxon>Actinomycetes</taxon>
        <taxon>Mycobacteriales</taxon>
        <taxon>Gordoniaceae</taxon>
        <taxon>Gordonia</taxon>
    </lineage>
</organism>
<dbReference type="InterPro" id="IPR045394">
    <property type="entry name" value="Abhydrolase_dom"/>
</dbReference>
<dbReference type="InterPro" id="IPR029058">
    <property type="entry name" value="AB_hydrolase_fold"/>
</dbReference>
<dbReference type="EMBL" id="BJOU01000018">
    <property type="protein sequence ID" value="GED99306.1"/>
    <property type="molecule type" value="Genomic_DNA"/>
</dbReference>
<reference evidence="4" key="2">
    <citation type="journal article" date="2020" name="Int. J. Syst. Evol. Microbiol.">
        <title>Gordonia crocea sp. nov. and Gordonia spumicola sp. nov. isolated from sludge of a wastewater treatment plant.</title>
        <authorList>
            <person name="Tamura T."/>
            <person name="Saito S."/>
            <person name="Hamada M."/>
            <person name="Kang Y."/>
            <person name="Hoshino Y."/>
            <person name="Gonoi T."/>
            <person name="Mikami Y."/>
            <person name="Yaguchi T."/>
        </authorList>
    </citation>
    <scope>NUCLEOTIDE SEQUENCE</scope>
    <source>
        <strain evidence="4">NBRC 107697</strain>
    </source>
</reference>
<name>A0A7I9V016_9ACTN</name>
<evidence type="ECO:0000313" key="5">
    <source>
        <dbReference type="EMBL" id="GED99306.1"/>
    </source>
</evidence>
<dbReference type="SUPFAM" id="SSF53474">
    <property type="entry name" value="alpha/beta-Hydrolases"/>
    <property type="match status" value="1"/>
</dbReference>
<evidence type="ECO:0000259" key="1">
    <source>
        <dbReference type="Pfam" id="PF20091"/>
    </source>
</evidence>
<gene>
    <name evidence="2" type="ORF">nbrc107697_26570</name>
    <name evidence="3" type="ORF">nbrc107697_26660</name>
    <name evidence="4" type="ORF">nbrc107697_28130</name>
    <name evidence="5" type="ORF">nbrc107697_33450</name>
</gene>
<accession>A0A7I9V016</accession>
<dbReference type="OrthoDB" id="1971292at2"/>
<dbReference type="EMBL" id="BJOU01000003">
    <property type="protein sequence ID" value="GED98618.1"/>
    <property type="molecule type" value="Genomic_DNA"/>
</dbReference>